<accession>A0A9X0DCP6</accession>
<evidence type="ECO:0000313" key="3">
    <source>
        <dbReference type="EMBL" id="KAJ7394796.1"/>
    </source>
</evidence>
<protein>
    <submittedName>
        <fullName evidence="3">Uncharacterized protein</fullName>
    </submittedName>
</protein>
<comment type="caution">
    <text evidence="3">The sequence shown here is derived from an EMBL/GenBank/DDBJ whole genome shotgun (WGS) entry which is preliminary data.</text>
</comment>
<feature type="compositionally biased region" description="Acidic residues" evidence="2">
    <location>
        <begin position="71"/>
        <end position="81"/>
    </location>
</feature>
<evidence type="ECO:0000256" key="2">
    <source>
        <dbReference type="SAM" id="MobiDB-lite"/>
    </source>
</evidence>
<dbReference type="AlphaFoldDB" id="A0A9X0DCP6"/>
<dbReference type="OrthoDB" id="5980228at2759"/>
<evidence type="ECO:0000313" key="4">
    <source>
        <dbReference type="Proteomes" id="UP001163046"/>
    </source>
</evidence>
<organism evidence="3 4">
    <name type="scientific">Desmophyllum pertusum</name>
    <dbReference type="NCBI Taxonomy" id="174260"/>
    <lineage>
        <taxon>Eukaryota</taxon>
        <taxon>Metazoa</taxon>
        <taxon>Cnidaria</taxon>
        <taxon>Anthozoa</taxon>
        <taxon>Hexacorallia</taxon>
        <taxon>Scleractinia</taxon>
        <taxon>Caryophylliina</taxon>
        <taxon>Caryophylliidae</taxon>
        <taxon>Desmophyllum</taxon>
    </lineage>
</organism>
<keyword evidence="4" id="KW-1185">Reference proteome</keyword>
<sequence length="190" mass="21598">MFQFFQPDKVDTLISAYRAYKDECAKTGNATPKKKPAFFDEVEELLSEKPCTRPKIVINSSQIVANSLETVESEDDHDENSEPNISSTITINASCSTSNEPNKDDVTETTDVKVKAATSKNAKKRRMSTTDAFSKIDKALESFVSYQQAVDRSFLAAEEARERREEEREEKRRKEDQDFLVKLAQVLRSK</sequence>
<dbReference type="Proteomes" id="UP001163046">
    <property type="component" value="Unassembled WGS sequence"/>
</dbReference>
<name>A0A9X0DCP6_9CNID</name>
<dbReference type="EMBL" id="MU825396">
    <property type="protein sequence ID" value="KAJ7394796.1"/>
    <property type="molecule type" value="Genomic_DNA"/>
</dbReference>
<keyword evidence="1" id="KW-0175">Coiled coil</keyword>
<feature type="compositionally biased region" description="Polar residues" evidence="2">
    <location>
        <begin position="82"/>
        <end position="100"/>
    </location>
</feature>
<feature type="coiled-coil region" evidence="1">
    <location>
        <begin position="150"/>
        <end position="177"/>
    </location>
</feature>
<gene>
    <name evidence="3" type="ORF">OS493_000630</name>
</gene>
<proteinExistence type="predicted"/>
<reference evidence="3" key="1">
    <citation type="submission" date="2023-01" db="EMBL/GenBank/DDBJ databases">
        <title>Genome assembly of the deep-sea coral Lophelia pertusa.</title>
        <authorList>
            <person name="Herrera S."/>
            <person name="Cordes E."/>
        </authorList>
    </citation>
    <scope>NUCLEOTIDE SEQUENCE</scope>
    <source>
        <strain evidence="3">USNM1676648</strain>
        <tissue evidence="3">Polyp</tissue>
    </source>
</reference>
<feature type="compositionally biased region" description="Basic and acidic residues" evidence="2">
    <location>
        <begin position="101"/>
        <end position="110"/>
    </location>
</feature>
<feature type="region of interest" description="Disordered" evidence="2">
    <location>
        <begin position="71"/>
        <end position="110"/>
    </location>
</feature>
<evidence type="ECO:0000256" key="1">
    <source>
        <dbReference type="SAM" id="Coils"/>
    </source>
</evidence>